<sequence length="440" mass="48450">MNFQEQLKQQLAQQNRGERAEVDYPSNHLKHKELFIPKETNQVLVRILPPSVSGENYNQMVREIFLQAHNRNGKELKLNAVLSAFPNVEDPLDQSLINWNAQNRVPNKWNKNATPTKKYLANVIQLIRDPQTGQFRYETDEQGNLMVRLFKLSHSACQAINAKLTDTMLTPNFNPDVPDSVKQYSFISSAEAFPVMISKPAKGSGQMSYGVDVYSNMPLGALPQGWETQLEDLAYQATPSYSYNKEYIDYFIDVVNGVEPVNQAQGGQQVQPQQGYQAPAMGQGFASAPQQPAYNMAQPQQPMSTGFNQQPVAPVQPQQATNMGTPSFGQTNMGTAPTMNGGFSQTPQQPVQPAPIADPMGVQMPMNQAPAIDPSTISDADMPFNMQAMPDVSVQSTSVPEQPVVTTPEPQQQAPVAPVETATNNALPDVDSLLQQMQLG</sequence>
<feature type="compositionally biased region" description="Low complexity" evidence="1">
    <location>
        <begin position="399"/>
        <end position="422"/>
    </location>
</feature>
<feature type="region of interest" description="Disordered" evidence="1">
    <location>
        <begin position="1"/>
        <end position="21"/>
    </location>
</feature>
<feature type="compositionally biased region" description="Low complexity" evidence="1">
    <location>
        <begin position="1"/>
        <end position="14"/>
    </location>
</feature>
<protein>
    <submittedName>
        <fullName evidence="2">Uncharacterized protein</fullName>
    </submittedName>
</protein>
<feature type="region of interest" description="Disordered" evidence="1">
    <location>
        <begin position="295"/>
        <end position="319"/>
    </location>
</feature>
<reference evidence="2" key="1">
    <citation type="submission" date="2022-05" db="EMBL/GenBank/DDBJ databases">
        <authorList>
            <person name="Enroth T.J."/>
            <person name="Johnson C.N."/>
            <person name="Duerkop B.A."/>
        </authorList>
    </citation>
    <scope>NUCLEOTIDE SEQUENCE</scope>
</reference>
<dbReference type="EMBL" id="ON506927">
    <property type="protein sequence ID" value="UVD42991.1"/>
    <property type="molecule type" value="Genomic_DNA"/>
</dbReference>
<proteinExistence type="predicted"/>
<organism evidence="2 3">
    <name type="scientific">Enterococcus phage TJE1</name>
    <dbReference type="NCBI Taxonomy" id="2951262"/>
    <lineage>
        <taxon>Viruses</taxon>
        <taxon>Duplodnaviria</taxon>
        <taxon>Heunggongvirae</taxon>
        <taxon>Uroviricota</taxon>
        <taxon>Caudoviricetes</taxon>
        <taxon>Herelleviridae</taxon>
        <taxon>Brockvirinae</taxon>
        <taxon>Schiekvirus</taxon>
        <taxon>Schiekvirus Tje1</taxon>
    </lineage>
</organism>
<feature type="compositionally biased region" description="Polar residues" evidence="1">
    <location>
        <begin position="295"/>
        <end position="308"/>
    </location>
</feature>
<evidence type="ECO:0000313" key="2">
    <source>
        <dbReference type="EMBL" id="UVD42991.1"/>
    </source>
</evidence>
<evidence type="ECO:0000313" key="3">
    <source>
        <dbReference type="Proteomes" id="UP001065252"/>
    </source>
</evidence>
<feature type="compositionally biased region" description="Low complexity" evidence="1">
    <location>
        <begin position="309"/>
        <end position="319"/>
    </location>
</feature>
<accession>A0A976XR29</accession>
<keyword evidence="3" id="KW-1185">Reference proteome</keyword>
<feature type="region of interest" description="Disordered" evidence="1">
    <location>
        <begin position="394"/>
        <end position="426"/>
    </location>
</feature>
<evidence type="ECO:0000256" key="1">
    <source>
        <dbReference type="SAM" id="MobiDB-lite"/>
    </source>
</evidence>
<name>A0A976XR29_9CAUD</name>
<dbReference type="Proteomes" id="UP001065252">
    <property type="component" value="Segment"/>
</dbReference>